<accession>Q2FPS8</accession>
<evidence type="ECO:0000313" key="4">
    <source>
        <dbReference type="Proteomes" id="UP000001941"/>
    </source>
</evidence>
<feature type="domain" description="Archaeal Type IV pilin N-terminal" evidence="2">
    <location>
        <begin position="31"/>
        <end position="89"/>
    </location>
</feature>
<dbReference type="Proteomes" id="UP000001941">
    <property type="component" value="Chromosome"/>
</dbReference>
<keyword evidence="1" id="KW-1133">Transmembrane helix</keyword>
<dbReference type="OrthoDB" id="125222at2157"/>
<dbReference type="InterPro" id="IPR013373">
    <property type="entry name" value="Flagellin/pilin_N_arc"/>
</dbReference>
<evidence type="ECO:0000256" key="1">
    <source>
        <dbReference type="SAM" id="Phobius"/>
    </source>
</evidence>
<dbReference type="EnsemblBacteria" id="ABD40080">
    <property type="protein sequence ID" value="ABD40080"/>
    <property type="gene ID" value="Mhun_0310"/>
</dbReference>
<dbReference type="EMBL" id="CP000254">
    <property type="protein sequence ID" value="ABD40080.1"/>
    <property type="molecule type" value="Genomic_DNA"/>
</dbReference>
<dbReference type="AlphaFoldDB" id="Q2FPS8"/>
<keyword evidence="1" id="KW-0812">Transmembrane</keyword>
<evidence type="ECO:0000259" key="2">
    <source>
        <dbReference type="Pfam" id="PF07790"/>
    </source>
</evidence>
<dbReference type="GeneID" id="3924328"/>
<dbReference type="eggNOG" id="arCOG02421">
    <property type="taxonomic scope" value="Archaea"/>
</dbReference>
<keyword evidence="4" id="KW-1185">Reference proteome</keyword>
<sequence length="210" mass="22977">MSVFTTEKDQKNLVIEKLAEFFSSVGVKKESAVSPVVGIMLMITITLILAAIISGMTGGIAQKQEKPPQLLFEASVFINSTGKDSFLDIRVVSVSQGIPTRDLKLVTEWRGDGEPNRTVITPLSKNVDNEFTYPVGYEPGGLNPKDFGNFTLLGGTRMSANSTDIKYMDATLKNWKNIRDGTTVRIQFIHVPSGAIIADKEVTAEVINHE</sequence>
<feature type="transmembrane region" description="Helical" evidence="1">
    <location>
        <begin position="32"/>
        <end position="53"/>
    </location>
</feature>
<proteinExistence type="predicted"/>
<reference evidence="4" key="1">
    <citation type="journal article" date="2016" name="Stand. Genomic Sci.">
        <title>Complete genome sequence of Methanospirillum hungatei type strain JF1.</title>
        <authorList>
            <person name="Gunsalus R.P."/>
            <person name="Cook L.E."/>
            <person name="Crable B."/>
            <person name="Rohlin L."/>
            <person name="McDonald E."/>
            <person name="Mouttaki H."/>
            <person name="Sieber J.R."/>
            <person name="Poweleit N."/>
            <person name="Zhou H."/>
            <person name="Lapidus A.L."/>
            <person name="Daligault H.E."/>
            <person name="Land M."/>
            <person name="Gilna P."/>
            <person name="Ivanova N."/>
            <person name="Kyrpides N."/>
            <person name="Culley D.E."/>
            <person name="McInerney M.J."/>
        </authorList>
    </citation>
    <scope>NUCLEOTIDE SEQUENCE [LARGE SCALE GENOMIC DNA]</scope>
    <source>
        <strain evidence="4">ATCC 27890 / DSM 864 / NBRC 100397 / JF-1</strain>
    </source>
</reference>
<dbReference type="Pfam" id="PF07790">
    <property type="entry name" value="Pilin_N"/>
    <property type="match status" value="1"/>
</dbReference>
<organism evidence="3 4">
    <name type="scientific">Methanospirillum hungatei JF-1 (strain ATCC 27890 / DSM 864 / NBRC 100397 / JF-1)</name>
    <dbReference type="NCBI Taxonomy" id="323259"/>
    <lineage>
        <taxon>Archaea</taxon>
        <taxon>Methanobacteriati</taxon>
        <taxon>Methanobacteriota</taxon>
        <taxon>Stenosarchaea group</taxon>
        <taxon>Methanomicrobia</taxon>
        <taxon>Methanomicrobiales</taxon>
        <taxon>Methanospirillaceae</taxon>
        <taxon>Methanospirillum</taxon>
    </lineage>
</organism>
<dbReference type="InParanoid" id="Q2FPS8"/>
<dbReference type="HOGENOM" id="CLU_1307832_0_0_2"/>
<dbReference type="InterPro" id="IPR012859">
    <property type="entry name" value="Pilin_N_archaeal"/>
</dbReference>
<evidence type="ECO:0000313" key="3">
    <source>
        <dbReference type="EMBL" id="ABD40080.1"/>
    </source>
</evidence>
<dbReference type="RefSeq" id="WP_011447375.1">
    <property type="nucleotide sequence ID" value="NC_007796.1"/>
</dbReference>
<name>Q2FPS8_METHJ</name>
<protein>
    <recommendedName>
        <fullName evidence="2">Archaeal Type IV pilin N-terminal domain-containing protein</fullName>
    </recommendedName>
</protein>
<dbReference type="NCBIfam" id="TIGR02537">
    <property type="entry name" value="arch_flag_Nterm"/>
    <property type="match status" value="1"/>
</dbReference>
<keyword evidence="1" id="KW-0472">Membrane</keyword>
<dbReference type="KEGG" id="mhu:Mhun_0310"/>
<gene>
    <name evidence="3" type="ordered locus">Mhun_0310</name>
</gene>